<protein>
    <submittedName>
        <fullName evidence="1">Uncharacterized protein</fullName>
    </submittedName>
</protein>
<comment type="caution">
    <text evidence="1">The sequence shown here is derived from an EMBL/GenBank/DDBJ whole genome shotgun (WGS) entry which is preliminary data.</text>
</comment>
<gene>
    <name evidence="1" type="ORF">QJ522_10840</name>
</gene>
<keyword evidence="2" id="KW-1185">Reference proteome</keyword>
<dbReference type="RefSeq" id="WP_349244946.1">
    <property type="nucleotide sequence ID" value="NZ_JASCXX010000011.1"/>
</dbReference>
<sequence length="400" mass="43222">MAVFRRVRTVGGIAVMESYSEGPSMGRARKENMMLSSRKGFGSVVVLILVVLAQSVAMALTPDEAVDLLATRLDQSQIKEGDERGLWPDEVLFLGPTTAGMACAYDWTGDPAYRAAAELAGDWIFWASVAQGNLFGDEAYAFVRLSEISEDPNDNVWRNALVDFYLSPRKGHNEDNTGEYLEAFVGLEPSTAVYYLAHHLVAADYVKDQDAELYRKALIGHLYQVSDAASFPIMALGVATWALAVTDTPADLPIFAGGVVRNPYWEGMTVGDLPGLLAGHQVPEGELFAGSFYWRFDHTDGGTGGVVCGYTEDAIFGALGLVAAASKNTAEAVEEIDSAIGAVQAVLLQGIGERGQVYEHVARQGVTYHTFAGEMLKALWDIERYLGRDALVADASAEQE</sequence>
<accession>A0AAW6U0S4</accession>
<reference evidence="1" key="1">
    <citation type="submission" date="2023-05" db="EMBL/GenBank/DDBJ databases">
        <title>Anaerotaeda fermentans gen. nov., sp. nov., a novel anaerobic planctomycete of the new family within the order Sedimentisphaerales isolated from Taman Peninsula, Russia.</title>
        <authorList>
            <person name="Khomyakova M.A."/>
            <person name="Merkel A.Y."/>
            <person name="Slobodkin A.I."/>
        </authorList>
    </citation>
    <scope>NUCLEOTIDE SEQUENCE</scope>
    <source>
        <strain evidence="1">M17dextr</strain>
    </source>
</reference>
<evidence type="ECO:0000313" key="2">
    <source>
        <dbReference type="Proteomes" id="UP001431776"/>
    </source>
</evidence>
<dbReference type="AlphaFoldDB" id="A0AAW6U0S4"/>
<name>A0AAW6U0S4_9BACT</name>
<dbReference type="EMBL" id="JASCXX010000011">
    <property type="protein sequence ID" value="MDI6449539.1"/>
    <property type="molecule type" value="Genomic_DNA"/>
</dbReference>
<organism evidence="1 2">
    <name type="scientific">Anaerobaca lacustris</name>
    <dbReference type="NCBI Taxonomy" id="3044600"/>
    <lineage>
        <taxon>Bacteria</taxon>
        <taxon>Pseudomonadati</taxon>
        <taxon>Planctomycetota</taxon>
        <taxon>Phycisphaerae</taxon>
        <taxon>Sedimentisphaerales</taxon>
        <taxon>Anaerobacaceae</taxon>
        <taxon>Anaerobaca</taxon>
    </lineage>
</organism>
<proteinExistence type="predicted"/>
<dbReference type="Proteomes" id="UP001431776">
    <property type="component" value="Unassembled WGS sequence"/>
</dbReference>
<evidence type="ECO:0000313" key="1">
    <source>
        <dbReference type="EMBL" id="MDI6449539.1"/>
    </source>
</evidence>